<proteinExistence type="inferred from homology"/>
<reference evidence="5" key="1">
    <citation type="submission" date="2020-05" db="UniProtKB">
        <authorList>
            <consortium name="EnsemblMetazoa"/>
        </authorList>
    </citation>
    <scope>IDENTIFICATION</scope>
    <source>
        <strain evidence="5">Aabys</strain>
    </source>
</reference>
<dbReference type="STRING" id="7370.A0A1I8MAC8"/>
<dbReference type="PANTHER" id="PTHR13341:SF2">
    <property type="entry name" value="PROTEIN SEELE"/>
    <property type="match status" value="1"/>
</dbReference>
<dbReference type="GO" id="GO:0005783">
    <property type="term" value="C:endoplasmic reticulum"/>
    <property type="evidence" value="ECO:0007669"/>
    <property type="project" value="TreeGrafter"/>
</dbReference>
<keyword evidence="6" id="KW-1185">Reference proteome</keyword>
<evidence type="ECO:0000313" key="6">
    <source>
        <dbReference type="Proteomes" id="UP001652621"/>
    </source>
</evidence>
<name>A0A1I8MAC8_MUSDO</name>
<evidence type="ECO:0000313" key="5">
    <source>
        <dbReference type="EnsemblMetazoa" id="MDOA002860-PA"/>
    </source>
</evidence>
<evidence type="ECO:0000313" key="7">
    <source>
        <dbReference type="RefSeq" id="XP_005191441.1"/>
    </source>
</evidence>
<feature type="signal peptide" evidence="3">
    <location>
        <begin position="1"/>
        <end position="22"/>
    </location>
</feature>
<dbReference type="PANTHER" id="PTHR13341">
    <property type="entry name" value="MIR-INTERACTING SAPOSIN-LIKE PROTEIN"/>
    <property type="match status" value="1"/>
</dbReference>
<dbReference type="InterPro" id="IPR008139">
    <property type="entry name" value="SaposinB_dom"/>
</dbReference>
<keyword evidence="3" id="KW-0732">Signal</keyword>
<evidence type="ECO:0000256" key="1">
    <source>
        <dbReference type="ARBA" id="ARBA00007285"/>
    </source>
</evidence>
<dbReference type="VEuPathDB" id="VectorBase:MDOMA2_015648"/>
<organism evidence="5">
    <name type="scientific">Musca domestica</name>
    <name type="common">House fly</name>
    <dbReference type="NCBI Taxonomy" id="7370"/>
    <lineage>
        <taxon>Eukaryota</taxon>
        <taxon>Metazoa</taxon>
        <taxon>Ecdysozoa</taxon>
        <taxon>Arthropoda</taxon>
        <taxon>Hexapoda</taxon>
        <taxon>Insecta</taxon>
        <taxon>Pterygota</taxon>
        <taxon>Neoptera</taxon>
        <taxon>Endopterygota</taxon>
        <taxon>Diptera</taxon>
        <taxon>Brachycera</taxon>
        <taxon>Muscomorpha</taxon>
        <taxon>Muscoidea</taxon>
        <taxon>Muscidae</taxon>
        <taxon>Musca</taxon>
    </lineage>
</organism>
<feature type="domain" description="Saposin B-type" evidence="4">
    <location>
        <begin position="27"/>
        <end position="180"/>
    </location>
</feature>
<dbReference type="PROSITE" id="PS50015">
    <property type="entry name" value="SAP_B"/>
    <property type="match status" value="1"/>
</dbReference>
<dbReference type="KEGG" id="mde:101894128"/>
<dbReference type="VEuPathDB" id="VectorBase:MDOA002860"/>
<evidence type="ECO:0000256" key="3">
    <source>
        <dbReference type="SAM" id="SignalP"/>
    </source>
</evidence>
<dbReference type="InterPro" id="IPR042415">
    <property type="entry name" value="CNPY"/>
</dbReference>
<sequence length="193" mass="21975">MRNTSTLLIASILVALCLPALAKFTTQDVKCHVCKAVVSEIEEEVAKVDPKKKIDVSGFRLDANGNSVGKSVPMAKSELFLSEVLEKVCDKMDDYLRATYKKTGKFTLLKIMIDGKMNPESSEVDFVQDDDLNKSLGHYCLEFIENYEDIVMKYFKEETLNEHLDIKICSEESEYCNDAPIQEDYEFDDKDEL</sequence>
<dbReference type="AlphaFoldDB" id="A0A1I8MAC8"/>
<dbReference type="eggNOG" id="KOG3782">
    <property type="taxonomic scope" value="Eukaryota"/>
</dbReference>
<dbReference type="Gene3D" id="1.10.225.10">
    <property type="entry name" value="Saposin-like"/>
    <property type="match status" value="1"/>
</dbReference>
<dbReference type="InterPro" id="IPR021852">
    <property type="entry name" value="DUF3456"/>
</dbReference>
<feature type="chain" id="PRO_5044560062" evidence="3">
    <location>
        <begin position="23"/>
        <end position="193"/>
    </location>
</feature>
<dbReference type="RefSeq" id="XP_005191441.1">
    <property type="nucleotide sequence ID" value="XM_005191384.3"/>
</dbReference>
<protein>
    <submittedName>
        <fullName evidence="7">Protein seele</fullName>
    </submittedName>
</protein>
<accession>A0A1I8MAC8</accession>
<comment type="similarity">
    <text evidence="1">Belongs to the canopy family.</text>
</comment>
<dbReference type="Proteomes" id="UP001652621">
    <property type="component" value="Unplaced"/>
</dbReference>
<dbReference type="EnsemblMetazoa" id="MDOA002860-RA">
    <property type="protein sequence ID" value="MDOA002860-PA"/>
    <property type="gene ID" value="MDOA002860"/>
</dbReference>
<dbReference type="Pfam" id="PF11938">
    <property type="entry name" value="DUF3456"/>
    <property type="match status" value="1"/>
</dbReference>
<evidence type="ECO:0000259" key="4">
    <source>
        <dbReference type="PROSITE" id="PS50015"/>
    </source>
</evidence>
<dbReference type="OrthoDB" id="192915at2759"/>
<keyword evidence="2" id="KW-1015">Disulfide bond</keyword>
<evidence type="ECO:0000256" key="2">
    <source>
        <dbReference type="ARBA" id="ARBA00023157"/>
    </source>
</evidence>
<gene>
    <name evidence="5" type="primary">101894128</name>
    <name evidence="7" type="synonym">LOC101894128</name>
</gene>
<reference evidence="7" key="2">
    <citation type="submission" date="2025-04" db="UniProtKB">
        <authorList>
            <consortium name="RefSeq"/>
        </authorList>
    </citation>
    <scope>IDENTIFICATION</scope>
    <source>
        <strain evidence="7">Aabys</strain>
    </source>
</reference>